<evidence type="ECO:0000313" key="3">
    <source>
        <dbReference type="Proteomes" id="UP000326067"/>
    </source>
</evidence>
<dbReference type="RefSeq" id="WP_178081155.1">
    <property type="nucleotide sequence ID" value="NZ_CABVIC010000009.1"/>
</dbReference>
<organism evidence="2 3">
    <name type="scientific">Pseudomonas fluorescens</name>
    <dbReference type="NCBI Taxonomy" id="294"/>
    <lineage>
        <taxon>Bacteria</taxon>
        <taxon>Pseudomonadati</taxon>
        <taxon>Pseudomonadota</taxon>
        <taxon>Gammaproteobacteria</taxon>
        <taxon>Pseudomonadales</taxon>
        <taxon>Pseudomonadaceae</taxon>
        <taxon>Pseudomonas</taxon>
    </lineage>
</organism>
<proteinExistence type="predicted"/>
<sequence>MSSDPAVTPVRRFPWNIDYTSVCDQCGKWRAQGNHDKCSRRRQRLNAHLRHPKPKA</sequence>
<gene>
    <name evidence="2" type="ORF">PS847_05153</name>
</gene>
<protein>
    <submittedName>
        <fullName evidence="2">Uncharacterized protein</fullName>
    </submittedName>
</protein>
<dbReference type="EMBL" id="CABVIC010000009">
    <property type="protein sequence ID" value="VVP47050.1"/>
    <property type="molecule type" value="Genomic_DNA"/>
</dbReference>
<evidence type="ECO:0000256" key="1">
    <source>
        <dbReference type="SAM" id="MobiDB-lite"/>
    </source>
</evidence>
<dbReference type="AlphaFoldDB" id="A0A5E7PDG7"/>
<accession>A0A5E7PDG7</accession>
<reference evidence="2 3" key="1">
    <citation type="submission" date="2019-09" db="EMBL/GenBank/DDBJ databases">
        <authorList>
            <person name="Chandra G."/>
            <person name="Truman W A."/>
        </authorList>
    </citation>
    <scope>NUCLEOTIDE SEQUENCE [LARGE SCALE GENOMIC DNA]</scope>
    <source>
        <strain evidence="2">PS847</strain>
    </source>
</reference>
<name>A0A5E7PDG7_PSEFL</name>
<dbReference type="Proteomes" id="UP000326067">
    <property type="component" value="Unassembled WGS sequence"/>
</dbReference>
<evidence type="ECO:0000313" key="2">
    <source>
        <dbReference type="EMBL" id="VVP47050.1"/>
    </source>
</evidence>
<feature type="compositionally biased region" description="Basic residues" evidence="1">
    <location>
        <begin position="38"/>
        <end position="56"/>
    </location>
</feature>
<feature type="region of interest" description="Disordered" evidence="1">
    <location>
        <begin position="34"/>
        <end position="56"/>
    </location>
</feature>